<dbReference type="EMBL" id="UOFR01000057">
    <property type="protein sequence ID" value="VAW98144.1"/>
    <property type="molecule type" value="Genomic_DNA"/>
</dbReference>
<dbReference type="Gene3D" id="3.90.190.10">
    <property type="entry name" value="Protein tyrosine phosphatase superfamily"/>
    <property type="match status" value="1"/>
</dbReference>
<sequence>MVKIDDIENFWELTPKLAISGQPRLGELEILADAGYQTIINLGLSDASYSLAAEASYLEQLDMAYIAIPVEFKKPHSREYLRFLNSMNLQQEKQVLVHCKNNQRASVFSILYLIMSEQVSQIDGWNMINEFWQPDLVWESFFYQELTNYYKIKDDLVAPVI</sequence>
<accession>A0A3B1AVY8</accession>
<name>A0A3B1AVY8_9ZZZZ</name>
<protein>
    <recommendedName>
        <fullName evidence="2">Tyrosine specific protein phosphatases domain-containing protein</fullName>
    </recommendedName>
</protein>
<gene>
    <name evidence="1" type="ORF">MNBD_GAMMA21-2601</name>
</gene>
<evidence type="ECO:0000313" key="1">
    <source>
        <dbReference type="EMBL" id="VAW98144.1"/>
    </source>
</evidence>
<reference evidence="1" key="1">
    <citation type="submission" date="2018-06" db="EMBL/GenBank/DDBJ databases">
        <authorList>
            <person name="Zhirakovskaya E."/>
        </authorList>
    </citation>
    <scope>NUCLEOTIDE SEQUENCE</scope>
</reference>
<dbReference type="InterPro" id="IPR029021">
    <property type="entry name" value="Prot-tyrosine_phosphatase-like"/>
</dbReference>
<dbReference type="AlphaFoldDB" id="A0A3B1AVY8"/>
<evidence type="ECO:0008006" key="2">
    <source>
        <dbReference type="Google" id="ProtNLM"/>
    </source>
</evidence>
<dbReference type="SUPFAM" id="SSF52799">
    <property type="entry name" value="(Phosphotyrosine protein) phosphatases II"/>
    <property type="match status" value="1"/>
</dbReference>
<proteinExistence type="predicted"/>
<organism evidence="1">
    <name type="scientific">hydrothermal vent metagenome</name>
    <dbReference type="NCBI Taxonomy" id="652676"/>
    <lineage>
        <taxon>unclassified sequences</taxon>
        <taxon>metagenomes</taxon>
        <taxon>ecological metagenomes</taxon>
    </lineage>
</organism>